<organism evidence="3 4">
    <name type="scientific">Candidatus Stercoripulliclostridium merdipullorum</name>
    <dbReference type="NCBI Taxonomy" id="2840952"/>
    <lineage>
        <taxon>Bacteria</taxon>
        <taxon>Bacillati</taxon>
        <taxon>Bacillota</taxon>
        <taxon>Clostridia</taxon>
        <taxon>Eubacteriales</taxon>
        <taxon>Candidatus Stercoripulliclostridium</taxon>
    </lineage>
</organism>
<dbReference type="Proteomes" id="UP000886891">
    <property type="component" value="Unassembled WGS sequence"/>
</dbReference>
<dbReference type="EMBL" id="DVOH01000024">
    <property type="protein sequence ID" value="HIV00187.1"/>
    <property type="molecule type" value="Genomic_DNA"/>
</dbReference>
<name>A0A9D1NCN4_9FIRM</name>
<reference evidence="3" key="2">
    <citation type="journal article" date="2021" name="PeerJ">
        <title>Extensive microbial diversity within the chicken gut microbiome revealed by metagenomics and culture.</title>
        <authorList>
            <person name="Gilroy R."/>
            <person name="Ravi A."/>
            <person name="Getino M."/>
            <person name="Pursley I."/>
            <person name="Horton D.L."/>
            <person name="Alikhan N.F."/>
            <person name="Baker D."/>
            <person name="Gharbi K."/>
            <person name="Hall N."/>
            <person name="Watson M."/>
            <person name="Adriaenssens E.M."/>
            <person name="Foster-Nyarko E."/>
            <person name="Jarju S."/>
            <person name="Secka A."/>
            <person name="Antonio M."/>
            <person name="Oren A."/>
            <person name="Chaudhuri R.R."/>
            <person name="La Ragione R."/>
            <person name="Hildebrand F."/>
            <person name="Pallen M.J."/>
        </authorList>
    </citation>
    <scope>NUCLEOTIDE SEQUENCE</scope>
    <source>
        <strain evidence="3">23406</strain>
    </source>
</reference>
<evidence type="ECO:0000313" key="3">
    <source>
        <dbReference type="EMBL" id="HIV00187.1"/>
    </source>
</evidence>
<feature type="transmembrane region" description="Helical" evidence="2">
    <location>
        <begin position="45"/>
        <end position="68"/>
    </location>
</feature>
<accession>A0A9D1NCN4</accession>
<proteinExistence type="predicted"/>
<evidence type="ECO:0000256" key="2">
    <source>
        <dbReference type="SAM" id="Phobius"/>
    </source>
</evidence>
<reference evidence="3" key="1">
    <citation type="submission" date="2020-10" db="EMBL/GenBank/DDBJ databases">
        <authorList>
            <person name="Gilroy R."/>
        </authorList>
    </citation>
    <scope>NUCLEOTIDE SEQUENCE</scope>
    <source>
        <strain evidence="3">23406</strain>
    </source>
</reference>
<sequence length="124" mass="13747">MQPYYRDPYYPTQYGPAPGRPRPMPQSGAPYRASESAQPPMKTGAWIGTFILLIIPLVNLICLFVWAFSGKTNPSKKSYARALLILILIELILAAAGVALAIFVFHVDFQALLQPLLDALPFQQ</sequence>
<protein>
    <submittedName>
        <fullName evidence="3">Uncharacterized protein</fullName>
    </submittedName>
</protein>
<comment type="caution">
    <text evidence="3">The sequence shown here is derived from an EMBL/GenBank/DDBJ whole genome shotgun (WGS) entry which is preliminary data.</text>
</comment>
<dbReference type="AlphaFoldDB" id="A0A9D1NCN4"/>
<feature type="transmembrane region" description="Helical" evidence="2">
    <location>
        <begin position="80"/>
        <end position="107"/>
    </location>
</feature>
<keyword evidence="2" id="KW-0812">Transmembrane</keyword>
<gene>
    <name evidence="3" type="ORF">IAB14_03615</name>
</gene>
<evidence type="ECO:0000313" key="4">
    <source>
        <dbReference type="Proteomes" id="UP000886891"/>
    </source>
</evidence>
<keyword evidence="2" id="KW-0472">Membrane</keyword>
<evidence type="ECO:0000256" key="1">
    <source>
        <dbReference type="SAM" id="MobiDB-lite"/>
    </source>
</evidence>
<feature type="region of interest" description="Disordered" evidence="1">
    <location>
        <begin position="1"/>
        <end position="39"/>
    </location>
</feature>
<keyword evidence="2" id="KW-1133">Transmembrane helix</keyword>